<dbReference type="Pfam" id="PF24606">
    <property type="entry name" value="CEMIP_beta-hel"/>
    <property type="match status" value="2"/>
</dbReference>
<comment type="caution">
    <text evidence="12">The sequence shown here is derived from an EMBL/GenBank/DDBJ whole genome shotgun (WGS) entry which is preliminary data.</text>
</comment>
<dbReference type="SMART" id="SM01225">
    <property type="entry name" value="G8"/>
    <property type="match status" value="1"/>
</dbReference>
<gene>
    <name evidence="12" type="ORF">PoB_007174900</name>
</gene>
<dbReference type="SUPFAM" id="SSF51126">
    <property type="entry name" value="Pectin lyase-like"/>
    <property type="match status" value="1"/>
</dbReference>
<evidence type="ECO:0000256" key="4">
    <source>
        <dbReference type="ARBA" id="ARBA00022801"/>
    </source>
</evidence>
<dbReference type="InterPro" id="IPR002889">
    <property type="entry name" value="WSC_carb-bd"/>
</dbReference>
<sequence>MYTSVTLLWILFGSSCVVQRAYAQTVCPWDNPDLKKWSEASTWPSGQVPQENDAVVVPKDTKVILDTPVPRLLSLTIDGTLIWGDVDGIRLETSYILVNGEFHIGSEDCNFERKADILLYGKSNHLKKHTFFGRKFVGANDGSRLEIHGKLKKSWTKLTRTVGPNKDSCGVVYDSSKEKFDEETLRGLHMVIWNPDGTVYDYGVFATEAGKQEEIDSFIYKIGNITEVGKIIAVSVQENLGKPAAAWESLYQTIEKLGGNAIRGVKPFEAYSLVAVLGHPNRTEDMHAVRYSGDDLVKAKVSLTLEARSLVFSAESATVPSGMRSYVRFRVIARRLAYPLITVQDDVTSWLPGDQIVVTSTDYDWRQAEVKTIVKCFDCASNQIRVDGEFKYSHFGQVTYGVDERAEVALLSRNIRIEGEVQKTCYSFNKREKYLCTRFGKDTFGGHLKILRGAYARIEGVELYHLGQQAERGHYPLHFHMCDEVPGQYFKNNAIRDSFSRCITIHGTDNATVSLTKMCLCLLSSYWITRPENFITDNVAAGGDGNGVVFVFADVPLGFSYERQKERGLLRRLSAQYTKVAQFSGNIMHSYGDNGLWFDGIVSAGQFHDGYFVEPDGIIRMNGMYDPRDPPTENGTRTETILSGLTLYRNHETDAWIRCGNIVISNSSFADSTISVITAHSTGATSCDIRHSIFIGETENKGEPFIYINRSSVYDHLDKKDKPTHHFERSYSRDKPDVMQSAILMYQGLVYVDNCFFDRYYNWYYNDSFMDTWGFRPVHAAAAISFHRTNHYPMVPRNGVMNLKFGYCDGDKNSFRVENSNCSSPYWKVFDGSELTTFHDYDGSLTGTANTQIVRDRPFYTGPECLSKPEWSMAICPYKYAQLIIRGSGGVLKPSLVRKWAVLVSRDDVPMDVMNIEGTNGLKYPVRIHQSYTIRFNTSLGSAPTDVEVKVKNGLEINDIIRVAICFPKSANNFTIRSSWPKINNRNTFPKWVKSLTELDEDVTMAAYFWDKEHGYLLFKMSSNGTFTNPDQDAAGDIIPEVSITRIDGDDSPATCEYNVPPYRNPKITPPSHVTEAPCSGPDSPKGLGAPIADDSSHFVSQEETCADCPVADIAQTARPSGPRGCFLQSNELTDFTSDLTELKKSMTTEFCINKCFQREFPFAGLYSGSKCQCASSIGRNGVLSEETCGKPCTGNSTQSCGGDWDEVSVHSTGFALPPAPARCGPLSRGVYYQGKCLYLNYVLEDFWSAESRCQSEGGSLSKIDTEEKMRFIETYLSNVDGDVWFGAKGTPAEDSWYFLDDTVVTYGNWRHKPFKPLKNRYLYLQVYRRYKWNVSVYNRVKLSLCDLSLNSPPAQTGDCGYKLRGTIFGQNKRCFAQVKNLLTFQDSFFTCKRMFGRMASILDLTEKIDVETYLNNIIDRQRYWVDGSPKEVGHNEAYEGRVSRSLIEAIDSDHYRTLCVLDIEDSDGCASGWTRNGKSCYLNTNLRVTSYSQAASLCNSDRTSLLTIDSLEESNFVKNIASGTVWLDLRYDGMLDNVVKSNGERAPRNFWSSPNNLSRGLCVISDVAYETWLHTPCSEAPGHLVVCEAPVTFIKKPSECNVQ</sequence>
<evidence type="ECO:0000256" key="2">
    <source>
        <dbReference type="ARBA" id="ARBA00007586"/>
    </source>
</evidence>
<evidence type="ECO:0000256" key="7">
    <source>
        <dbReference type="SAM" id="MobiDB-lite"/>
    </source>
</evidence>
<dbReference type="EMBL" id="BLXT01008026">
    <property type="protein sequence ID" value="GFO45244.1"/>
    <property type="molecule type" value="Genomic_DNA"/>
</dbReference>
<dbReference type="SUPFAM" id="SSF56436">
    <property type="entry name" value="C-type lectin-like"/>
    <property type="match status" value="3"/>
</dbReference>
<dbReference type="InterPro" id="IPR019316">
    <property type="entry name" value="G8_domain"/>
</dbReference>
<feature type="domain" description="C-type lectin" evidence="9">
    <location>
        <begin position="1233"/>
        <end position="1347"/>
    </location>
</feature>
<evidence type="ECO:0000256" key="1">
    <source>
        <dbReference type="ARBA" id="ARBA00004236"/>
    </source>
</evidence>
<dbReference type="InterPro" id="IPR016187">
    <property type="entry name" value="CTDL_fold"/>
</dbReference>
<keyword evidence="5" id="KW-0325">Glycoprotein</keyword>
<evidence type="ECO:0000313" key="12">
    <source>
        <dbReference type="EMBL" id="GFO45244.1"/>
    </source>
</evidence>
<evidence type="ECO:0000256" key="8">
    <source>
        <dbReference type="SAM" id="SignalP"/>
    </source>
</evidence>
<feature type="region of interest" description="Disordered" evidence="7">
    <location>
        <begin position="1065"/>
        <end position="1094"/>
    </location>
</feature>
<dbReference type="PROSITE" id="PS51212">
    <property type="entry name" value="WSC"/>
    <property type="match status" value="1"/>
</dbReference>
<dbReference type="SMART" id="SM00321">
    <property type="entry name" value="WSC"/>
    <property type="match status" value="1"/>
</dbReference>
<dbReference type="InterPro" id="IPR055400">
    <property type="entry name" value="CEMIP_X"/>
</dbReference>
<proteinExistence type="inferred from homology"/>
<dbReference type="Pfam" id="PF01822">
    <property type="entry name" value="WSC"/>
    <property type="match status" value="1"/>
</dbReference>
<protein>
    <submittedName>
        <fullName evidence="12">Transmembrane protein 2-like</fullName>
    </submittedName>
</protein>
<dbReference type="GO" id="GO:0005886">
    <property type="term" value="C:plasma membrane"/>
    <property type="evidence" value="ECO:0007669"/>
    <property type="project" value="UniProtKB-SubCell"/>
</dbReference>
<keyword evidence="3" id="KW-1003">Cell membrane</keyword>
<dbReference type="Pfam" id="PF00059">
    <property type="entry name" value="Lectin_C"/>
    <property type="match status" value="2"/>
</dbReference>
<keyword evidence="13" id="KW-1185">Reference proteome</keyword>
<keyword evidence="4" id="KW-0378">Hydrolase</keyword>
<dbReference type="GO" id="GO:0016798">
    <property type="term" value="F:hydrolase activity, acting on glycosyl bonds"/>
    <property type="evidence" value="ECO:0007669"/>
    <property type="project" value="UniProtKB-KW"/>
</dbReference>
<dbReference type="PANTHER" id="PTHR15535:SF17">
    <property type="entry name" value="TRANSMEMBRANE PROTEIN"/>
    <property type="match status" value="1"/>
</dbReference>
<keyword evidence="3" id="KW-0472">Membrane</keyword>
<feature type="signal peptide" evidence="8">
    <location>
        <begin position="1"/>
        <end position="23"/>
    </location>
</feature>
<dbReference type="Gene3D" id="3.10.100.10">
    <property type="entry name" value="Mannose-Binding Protein A, subunit A"/>
    <property type="match status" value="2"/>
</dbReference>
<reference evidence="12 13" key="1">
    <citation type="journal article" date="2021" name="Elife">
        <title>Chloroplast acquisition without the gene transfer in kleptoplastic sea slugs, Plakobranchus ocellatus.</title>
        <authorList>
            <person name="Maeda T."/>
            <person name="Takahashi S."/>
            <person name="Yoshida T."/>
            <person name="Shimamura S."/>
            <person name="Takaki Y."/>
            <person name="Nagai Y."/>
            <person name="Toyoda A."/>
            <person name="Suzuki Y."/>
            <person name="Arimoto A."/>
            <person name="Ishii H."/>
            <person name="Satoh N."/>
            <person name="Nishiyama T."/>
            <person name="Hasebe M."/>
            <person name="Maruyama T."/>
            <person name="Minagawa J."/>
            <person name="Obokata J."/>
            <person name="Shigenobu S."/>
        </authorList>
    </citation>
    <scope>NUCLEOTIDE SEQUENCE [LARGE SCALE GENOMIC DNA]</scope>
</reference>
<evidence type="ECO:0000256" key="3">
    <source>
        <dbReference type="ARBA" id="ARBA00022475"/>
    </source>
</evidence>
<evidence type="ECO:0000256" key="5">
    <source>
        <dbReference type="ARBA" id="ARBA00023180"/>
    </source>
</evidence>
<organism evidence="12 13">
    <name type="scientific">Plakobranchus ocellatus</name>
    <dbReference type="NCBI Taxonomy" id="259542"/>
    <lineage>
        <taxon>Eukaryota</taxon>
        <taxon>Metazoa</taxon>
        <taxon>Spiralia</taxon>
        <taxon>Lophotrochozoa</taxon>
        <taxon>Mollusca</taxon>
        <taxon>Gastropoda</taxon>
        <taxon>Heterobranchia</taxon>
        <taxon>Euthyneura</taxon>
        <taxon>Panpulmonata</taxon>
        <taxon>Sacoglossa</taxon>
        <taxon>Placobranchoidea</taxon>
        <taxon>Plakobranchidae</taxon>
        <taxon>Plakobranchus</taxon>
    </lineage>
</organism>
<dbReference type="InterPro" id="IPR052252">
    <property type="entry name" value="CEMIP/CEMIP2"/>
</dbReference>
<dbReference type="InterPro" id="IPR016186">
    <property type="entry name" value="C-type_lectin-like/link_sf"/>
</dbReference>
<dbReference type="PANTHER" id="PTHR15535">
    <property type="entry name" value="TRANSMEMBRANE PROTEIN 2-RELATED"/>
    <property type="match status" value="1"/>
</dbReference>
<evidence type="ECO:0000259" key="9">
    <source>
        <dbReference type="PROSITE" id="PS50041"/>
    </source>
</evidence>
<keyword evidence="6" id="KW-0326">Glycosidase</keyword>
<keyword evidence="8" id="KW-0732">Signal</keyword>
<accession>A0AAV4DM31</accession>
<dbReference type="Pfam" id="PF10162">
    <property type="entry name" value="G8"/>
    <property type="match status" value="1"/>
</dbReference>
<comment type="subcellular location">
    <subcellularLocation>
        <location evidence="1">Cell membrane</location>
    </subcellularLocation>
</comment>
<feature type="chain" id="PRO_5043461490" evidence="8">
    <location>
        <begin position="24"/>
        <end position="1604"/>
    </location>
</feature>
<feature type="domain" description="G8" evidence="11">
    <location>
        <begin position="41"/>
        <end position="160"/>
    </location>
</feature>
<dbReference type="PROSITE" id="PS51484">
    <property type="entry name" value="G8"/>
    <property type="match status" value="1"/>
</dbReference>
<dbReference type="SMART" id="SM00034">
    <property type="entry name" value="CLECT"/>
    <property type="match status" value="2"/>
</dbReference>
<dbReference type="InterPro" id="IPR055401">
    <property type="entry name" value="CEMIP_beta-hel_dom"/>
</dbReference>
<feature type="domain" description="C-type lectin" evidence="9">
    <location>
        <begin position="1477"/>
        <end position="1580"/>
    </location>
</feature>
<comment type="similarity">
    <text evidence="2">Belongs to the CEMIP family.</text>
</comment>
<dbReference type="PROSITE" id="PS50041">
    <property type="entry name" value="C_TYPE_LECTIN_2"/>
    <property type="match status" value="2"/>
</dbReference>
<evidence type="ECO:0000259" key="11">
    <source>
        <dbReference type="PROSITE" id="PS51484"/>
    </source>
</evidence>
<dbReference type="Pfam" id="PF24605">
    <property type="entry name" value="CEMIP_X"/>
    <property type="match status" value="1"/>
</dbReference>
<dbReference type="CDD" id="cd00037">
    <property type="entry name" value="CLECT"/>
    <property type="match status" value="2"/>
</dbReference>
<name>A0AAV4DM31_9GAST</name>
<evidence type="ECO:0000256" key="6">
    <source>
        <dbReference type="ARBA" id="ARBA00023295"/>
    </source>
</evidence>
<evidence type="ECO:0000259" key="10">
    <source>
        <dbReference type="PROSITE" id="PS51212"/>
    </source>
</evidence>
<dbReference type="Proteomes" id="UP000735302">
    <property type="component" value="Unassembled WGS sequence"/>
</dbReference>
<feature type="domain" description="WSC" evidence="10">
    <location>
        <begin position="1120"/>
        <end position="1214"/>
    </location>
</feature>
<dbReference type="InterPro" id="IPR011050">
    <property type="entry name" value="Pectin_lyase_fold/virulence"/>
</dbReference>
<dbReference type="InterPro" id="IPR001304">
    <property type="entry name" value="C-type_lectin-like"/>
</dbReference>
<evidence type="ECO:0000313" key="13">
    <source>
        <dbReference type="Proteomes" id="UP000735302"/>
    </source>
</evidence>
<keyword evidence="12" id="KW-0812">Transmembrane</keyword>